<dbReference type="EMBL" id="CAWUON010000006">
    <property type="protein sequence ID" value="CAK7264265.1"/>
    <property type="molecule type" value="Genomic_DNA"/>
</dbReference>
<dbReference type="PANTHER" id="PTHR10556:SF43">
    <property type="entry name" value="STEROID 5-ALPHA-REDUCTASE DET2"/>
    <property type="match status" value="1"/>
</dbReference>
<comment type="similarity">
    <text evidence="2">Belongs to the steroid 5-alpha reductase family.</text>
</comment>
<keyword evidence="5 6" id="KW-0472">Membrane</keyword>
<comment type="caution">
    <text evidence="8">The sequence shown here is derived from an EMBL/GenBank/DDBJ whole genome shotgun (WGS) entry which is preliminary data.</text>
</comment>
<dbReference type="PROSITE" id="PS50244">
    <property type="entry name" value="S5A_REDUCTASE"/>
    <property type="match status" value="1"/>
</dbReference>
<feature type="transmembrane region" description="Helical" evidence="6">
    <location>
        <begin position="51"/>
        <end position="71"/>
    </location>
</feature>
<dbReference type="PANTHER" id="PTHR10556">
    <property type="entry name" value="3-OXO-5-ALPHA-STEROID 4-DEHYDROGENASE"/>
    <property type="match status" value="1"/>
</dbReference>
<dbReference type="InterPro" id="IPR001104">
    <property type="entry name" value="3-oxo-5_a-steroid_4-DH_C"/>
</dbReference>
<reference evidence="8 9" key="1">
    <citation type="submission" date="2024-01" db="EMBL/GenBank/DDBJ databases">
        <authorList>
            <person name="Allen C."/>
            <person name="Tagirdzhanova G."/>
        </authorList>
    </citation>
    <scope>NUCLEOTIDE SEQUENCE [LARGE SCALE GENOMIC DNA]</scope>
    <source>
        <strain evidence="8 9">CBS 119000</strain>
    </source>
</reference>
<evidence type="ECO:0000256" key="1">
    <source>
        <dbReference type="ARBA" id="ARBA00004141"/>
    </source>
</evidence>
<name>A0ABP0DAP3_9PEZI</name>
<dbReference type="Proteomes" id="UP001642502">
    <property type="component" value="Unassembled WGS sequence"/>
</dbReference>
<evidence type="ECO:0000313" key="8">
    <source>
        <dbReference type="EMBL" id="CAK7264265.1"/>
    </source>
</evidence>
<feature type="transmembrane region" description="Helical" evidence="6">
    <location>
        <begin position="116"/>
        <end position="140"/>
    </location>
</feature>
<evidence type="ECO:0000259" key="7">
    <source>
        <dbReference type="Pfam" id="PF02544"/>
    </source>
</evidence>
<sequence>MAIIEGWLPPTRENYDFMMRIWTFYPLFASTQWATSWYGMGKTSVNSRFNIPGRIAWLTMESPGFLTLLYIMNTLTKEQGITDLPWQNKVLAGLFVIHYSYRAVIYPLIAPSMSPIHVAVWGMAIAFQLVNATGIGSWLAAYGPTTASDWEAQLSPWPTLQFALGIATFYLGLAANYYHDDELREIRRREEQRLLRVAKESGSSPQAVDKHYQLPEAGLFKYMLYPHYFVEWVEWTGFYMAAGWSCLPARMFVINEVCAMLPRAVKGKQWYIQRFGAEQVGRRWAVIPGVV</sequence>
<gene>
    <name evidence="8" type="ORF">SEPCBS119000_000900</name>
</gene>
<evidence type="ECO:0000256" key="6">
    <source>
        <dbReference type="SAM" id="Phobius"/>
    </source>
</evidence>
<evidence type="ECO:0000256" key="3">
    <source>
        <dbReference type="ARBA" id="ARBA00022692"/>
    </source>
</evidence>
<keyword evidence="9" id="KW-1185">Reference proteome</keyword>
<dbReference type="Pfam" id="PF02544">
    <property type="entry name" value="Steroid_dh"/>
    <property type="match status" value="1"/>
</dbReference>
<dbReference type="InterPro" id="IPR016636">
    <property type="entry name" value="3-oxo-5-alpha-steroid_4-DH"/>
</dbReference>
<dbReference type="PIRSF" id="PIRSF015596">
    <property type="entry name" value="5_alpha-SR2"/>
    <property type="match status" value="1"/>
</dbReference>
<evidence type="ECO:0000256" key="5">
    <source>
        <dbReference type="ARBA" id="ARBA00023136"/>
    </source>
</evidence>
<evidence type="ECO:0000313" key="9">
    <source>
        <dbReference type="Proteomes" id="UP001642502"/>
    </source>
</evidence>
<feature type="domain" description="3-oxo-5-alpha-steroid 4-dehydrogenase C-terminal" evidence="7">
    <location>
        <begin position="116"/>
        <end position="290"/>
    </location>
</feature>
<proteinExistence type="inferred from homology"/>
<evidence type="ECO:0000256" key="4">
    <source>
        <dbReference type="ARBA" id="ARBA00022989"/>
    </source>
</evidence>
<protein>
    <recommendedName>
        <fullName evidence="7">3-oxo-5-alpha-steroid 4-dehydrogenase C-terminal domain-containing protein</fullName>
    </recommendedName>
</protein>
<keyword evidence="3 6" id="KW-0812">Transmembrane</keyword>
<accession>A0ABP0DAP3</accession>
<organism evidence="8 9">
    <name type="scientific">Sporothrix epigloea</name>
    <dbReference type="NCBI Taxonomy" id="1892477"/>
    <lineage>
        <taxon>Eukaryota</taxon>
        <taxon>Fungi</taxon>
        <taxon>Dikarya</taxon>
        <taxon>Ascomycota</taxon>
        <taxon>Pezizomycotina</taxon>
        <taxon>Sordariomycetes</taxon>
        <taxon>Sordariomycetidae</taxon>
        <taxon>Ophiostomatales</taxon>
        <taxon>Ophiostomataceae</taxon>
        <taxon>Sporothrix</taxon>
    </lineage>
</organism>
<keyword evidence="4 6" id="KW-1133">Transmembrane helix</keyword>
<evidence type="ECO:0000256" key="2">
    <source>
        <dbReference type="ARBA" id="ARBA00007742"/>
    </source>
</evidence>
<dbReference type="InterPro" id="IPR039357">
    <property type="entry name" value="SRD5A/TECR"/>
</dbReference>
<feature type="transmembrane region" description="Helical" evidence="6">
    <location>
        <begin position="160"/>
        <end position="179"/>
    </location>
</feature>
<comment type="subcellular location">
    <subcellularLocation>
        <location evidence="1">Membrane</location>
        <topology evidence="1">Multi-pass membrane protein</topology>
    </subcellularLocation>
</comment>
<feature type="transmembrane region" description="Helical" evidence="6">
    <location>
        <begin position="17"/>
        <end position="39"/>
    </location>
</feature>